<name>A0A2H0XA88_UNCKA</name>
<dbReference type="Pfam" id="PF07927">
    <property type="entry name" value="HicA_toxin"/>
    <property type="match status" value="1"/>
</dbReference>
<dbReference type="Gene3D" id="3.30.920.30">
    <property type="entry name" value="Hypothetical protein"/>
    <property type="match status" value="1"/>
</dbReference>
<keyword evidence="7" id="KW-0346">Stress response</keyword>
<organism evidence="8 9">
    <name type="scientific">candidate division WWE3 bacterium CG08_land_8_20_14_0_20_41_15</name>
    <dbReference type="NCBI Taxonomy" id="1975086"/>
    <lineage>
        <taxon>Bacteria</taxon>
        <taxon>Katanobacteria</taxon>
    </lineage>
</organism>
<dbReference type="InterPro" id="IPR012933">
    <property type="entry name" value="HicA_mRNA_interferase"/>
</dbReference>
<sequence>MSKLYSGKQVIKTLQRAGFSIVSQKGSHVKLRGIRDNEPQTAIVPNHKEVAFGTFRSILSQAKMTIEEFESYVK</sequence>
<evidence type="ECO:0000256" key="3">
    <source>
        <dbReference type="ARBA" id="ARBA00022722"/>
    </source>
</evidence>
<evidence type="ECO:0000256" key="6">
    <source>
        <dbReference type="ARBA" id="ARBA00022884"/>
    </source>
</evidence>
<evidence type="ECO:0000313" key="9">
    <source>
        <dbReference type="Proteomes" id="UP000231098"/>
    </source>
</evidence>
<dbReference type="Proteomes" id="UP000231098">
    <property type="component" value="Unassembled WGS sequence"/>
</dbReference>
<dbReference type="InterPro" id="IPR038570">
    <property type="entry name" value="HicA_sf"/>
</dbReference>
<dbReference type="AlphaFoldDB" id="A0A2H0XA88"/>
<keyword evidence="6" id="KW-0694">RNA-binding</keyword>
<protein>
    <submittedName>
        <fullName evidence="8">Addiction module toxin, HicA family</fullName>
    </submittedName>
</protein>
<keyword evidence="5" id="KW-0378">Hydrolase</keyword>
<dbReference type="EMBL" id="PEYV01000012">
    <property type="protein sequence ID" value="PIS21844.1"/>
    <property type="molecule type" value="Genomic_DNA"/>
</dbReference>
<evidence type="ECO:0000256" key="1">
    <source>
        <dbReference type="ARBA" id="ARBA00006620"/>
    </source>
</evidence>
<reference evidence="9" key="1">
    <citation type="submission" date="2017-09" db="EMBL/GenBank/DDBJ databases">
        <title>Depth-based differentiation of microbial function through sediment-hosted aquifers and enrichment of novel symbionts in the deep terrestrial subsurface.</title>
        <authorList>
            <person name="Probst A.J."/>
            <person name="Ladd B."/>
            <person name="Jarett J.K."/>
            <person name="Geller-Mcgrath D.E."/>
            <person name="Sieber C.M.K."/>
            <person name="Emerson J.B."/>
            <person name="Anantharaman K."/>
            <person name="Thomas B.C."/>
            <person name="Malmstrom R."/>
            <person name="Stieglmeier M."/>
            <person name="Klingl A."/>
            <person name="Woyke T."/>
            <person name="Ryan C.M."/>
            <person name="Banfield J.F."/>
        </authorList>
    </citation>
    <scope>NUCLEOTIDE SEQUENCE [LARGE SCALE GENOMIC DNA]</scope>
</reference>
<proteinExistence type="inferred from homology"/>
<keyword evidence="3" id="KW-0540">Nuclease</keyword>
<evidence type="ECO:0000256" key="5">
    <source>
        <dbReference type="ARBA" id="ARBA00022801"/>
    </source>
</evidence>
<dbReference type="GO" id="GO:0016787">
    <property type="term" value="F:hydrolase activity"/>
    <property type="evidence" value="ECO:0007669"/>
    <property type="project" value="UniProtKB-KW"/>
</dbReference>
<keyword evidence="2" id="KW-1277">Toxin-antitoxin system</keyword>
<evidence type="ECO:0000256" key="7">
    <source>
        <dbReference type="ARBA" id="ARBA00023016"/>
    </source>
</evidence>
<accession>A0A2H0XA88</accession>
<dbReference type="GO" id="GO:0004519">
    <property type="term" value="F:endonuclease activity"/>
    <property type="evidence" value="ECO:0007669"/>
    <property type="project" value="UniProtKB-KW"/>
</dbReference>
<evidence type="ECO:0000256" key="2">
    <source>
        <dbReference type="ARBA" id="ARBA00022649"/>
    </source>
</evidence>
<dbReference type="SUPFAM" id="SSF54786">
    <property type="entry name" value="YcfA/nrd intein domain"/>
    <property type="match status" value="1"/>
</dbReference>
<keyword evidence="4" id="KW-0255">Endonuclease</keyword>
<evidence type="ECO:0000313" key="8">
    <source>
        <dbReference type="EMBL" id="PIS21844.1"/>
    </source>
</evidence>
<dbReference type="GO" id="GO:0003729">
    <property type="term" value="F:mRNA binding"/>
    <property type="evidence" value="ECO:0007669"/>
    <property type="project" value="InterPro"/>
</dbReference>
<comment type="caution">
    <text evidence="8">The sequence shown here is derived from an EMBL/GenBank/DDBJ whole genome shotgun (WGS) entry which is preliminary data.</text>
</comment>
<gene>
    <name evidence="8" type="ORF">COT51_00650</name>
</gene>
<evidence type="ECO:0000256" key="4">
    <source>
        <dbReference type="ARBA" id="ARBA00022759"/>
    </source>
</evidence>
<comment type="similarity">
    <text evidence="1">Belongs to the HicA mRNA interferase family.</text>
</comment>